<dbReference type="InterPro" id="IPR036273">
    <property type="entry name" value="CRAL/TRIO_N_dom_sf"/>
</dbReference>
<dbReference type="Gene3D" id="1.10.8.20">
    <property type="entry name" value="N-terminal domain of phosphatidylinositol transfer protein sec14p"/>
    <property type="match status" value="1"/>
</dbReference>
<dbReference type="AlphaFoldDB" id="A0AAV9XW18"/>
<dbReference type="SUPFAM" id="SSF52087">
    <property type="entry name" value="CRAL/TRIO domain"/>
    <property type="match status" value="1"/>
</dbReference>
<dbReference type="SUPFAM" id="SSF46938">
    <property type="entry name" value="CRAL/TRIO N-terminal domain"/>
    <property type="match status" value="1"/>
</dbReference>
<dbReference type="InterPro" id="IPR001251">
    <property type="entry name" value="CRAL-TRIO_dom"/>
</dbReference>
<dbReference type="InterPro" id="IPR011074">
    <property type="entry name" value="CRAL/TRIO_N_dom"/>
</dbReference>
<dbReference type="CDD" id="cd00170">
    <property type="entry name" value="SEC14"/>
    <property type="match status" value="1"/>
</dbReference>
<dbReference type="Gene3D" id="3.40.525.10">
    <property type="entry name" value="CRAL-TRIO lipid binding domain"/>
    <property type="match status" value="1"/>
</dbReference>
<feature type="domain" description="CRAL-TRIO" evidence="1">
    <location>
        <begin position="90"/>
        <end position="294"/>
    </location>
</feature>
<accession>A0AAV9XW18</accession>
<comment type="caution">
    <text evidence="2">The sequence shown here is derived from an EMBL/GenBank/DDBJ whole genome shotgun (WGS) entry which is preliminary data.</text>
</comment>
<dbReference type="PANTHER" id="PTHR45657:SF1">
    <property type="entry name" value="CRAL-TRIO DOMAIN-CONTAINING PROTEIN YKL091C-RELATED"/>
    <property type="match status" value="1"/>
</dbReference>
<dbReference type="SMART" id="SM00516">
    <property type="entry name" value="SEC14"/>
    <property type="match status" value="1"/>
</dbReference>
<dbReference type="Proteomes" id="UP001311799">
    <property type="component" value="Unassembled WGS sequence"/>
</dbReference>
<evidence type="ECO:0000313" key="2">
    <source>
        <dbReference type="EMBL" id="KAK6588087.1"/>
    </source>
</evidence>
<dbReference type="PANTHER" id="PTHR45657">
    <property type="entry name" value="CRAL-TRIO DOMAIN-CONTAINING PROTEIN YKL091C-RELATED"/>
    <property type="match status" value="1"/>
</dbReference>
<keyword evidence="3" id="KW-1185">Reference proteome</keyword>
<reference evidence="2 3" key="1">
    <citation type="submission" date="2023-10" db="EMBL/GenBank/DDBJ databases">
        <title>Comparative genomics analysis reveals potential genetic determinants of host preference in Cryptosporidium xiaoi.</title>
        <authorList>
            <person name="Xiao L."/>
            <person name="Li J."/>
        </authorList>
    </citation>
    <scope>NUCLEOTIDE SEQUENCE [LARGE SCALE GENOMIC DNA]</scope>
    <source>
        <strain evidence="2 3">52996</strain>
    </source>
</reference>
<dbReference type="InterPro" id="IPR036865">
    <property type="entry name" value="CRAL-TRIO_dom_sf"/>
</dbReference>
<dbReference type="Pfam" id="PF03765">
    <property type="entry name" value="CRAL_TRIO_N"/>
    <property type="match status" value="1"/>
</dbReference>
<dbReference type="Pfam" id="PF00650">
    <property type="entry name" value="CRAL_TRIO"/>
    <property type="match status" value="1"/>
</dbReference>
<evidence type="ECO:0000313" key="3">
    <source>
        <dbReference type="Proteomes" id="UP001311799"/>
    </source>
</evidence>
<evidence type="ECO:0000259" key="1">
    <source>
        <dbReference type="PROSITE" id="PS50191"/>
    </source>
</evidence>
<dbReference type="SMART" id="SM01100">
    <property type="entry name" value="CRAL_TRIO_N"/>
    <property type="match status" value="1"/>
</dbReference>
<protein>
    <submittedName>
        <fullName evidence="2">SEC14 domain containing</fullName>
    </submittedName>
</protein>
<dbReference type="PROSITE" id="PS50191">
    <property type="entry name" value="CRAL_TRIO"/>
    <property type="match status" value="1"/>
</dbReference>
<gene>
    <name evidence="2" type="ORF">RS030_7963</name>
</gene>
<proteinExistence type="predicted"/>
<sequence length="340" mass="39848">MKIRWLKGLTFSSNKKNPHELDVSEQQLKLSLLLENFNTKVDDVNELEYKLFLRFLRARQFNVEKATIMLKNYFTWRERSNISEMISNAQVPIKLELYPRAYHGVDKLGRPIYIDCIGVSNIKKLLEMYPEMNFFNHWIYEYEFLVNVISSSCHISNILKSNSNKCMINGISKEKVMNILNSDYFEIQPFETLNIIDLNGFTLGNFDGSCRKIIKELVYISQNYYPELLGKMIVINAPSIFSIIWNFVKPLIDEKTAKKISIYTQNDNWKPVLLDLIDEDQLPRFLGGNPNYEGEWLNANFGPWSNPTILECIAEKYPEIPRQLIFSHFVSRNNENVPEN</sequence>
<organism evidence="2 3">
    <name type="scientific">Cryptosporidium xiaoi</name>
    <dbReference type="NCBI Taxonomy" id="659607"/>
    <lineage>
        <taxon>Eukaryota</taxon>
        <taxon>Sar</taxon>
        <taxon>Alveolata</taxon>
        <taxon>Apicomplexa</taxon>
        <taxon>Conoidasida</taxon>
        <taxon>Coccidia</taxon>
        <taxon>Eucoccidiorida</taxon>
        <taxon>Eimeriorina</taxon>
        <taxon>Cryptosporidiidae</taxon>
        <taxon>Cryptosporidium</taxon>
    </lineage>
</organism>
<dbReference type="EMBL" id="JAWDEY010000035">
    <property type="protein sequence ID" value="KAK6588087.1"/>
    <property type="molecule type" value="Genomic_DNA"/>
</dbReference>
<dbReference type="InterPro" id="IPR051026">
    <property type="entry name" value="PI/PC_transfer"/>
</dbReference>
<name>A0AAV9XW18_9CRYT</name>